<sequence length="55" mass="5905">MSVGSAIQGADRCAHCGPDRPVRPVPSSTVAPEIEVDSEAVHPRPAGFWVKHRSR</sequence>
<reference evidence="1" key="2">
    <citation type="journal article" date="2022" name="New Phytol.">
        <title>Evolutionary transition to the ectomycorrhizal habit in the genomes of a hyperdiverse lineage of mushroom-forming fungi.</title>
        <authorList>
            <person name="Looney B."/>
            <person name="Miyauchi S."/>
            <person name="Morin E."/>
            <person name="Drula E."/>
            <person name="Courty P.E."/>
            <person name="Kohler A."/>
            <person name="Kuo A."/>
            <person name="LaButti K."/>
            <person name="Pangilinan J."/>
            <person name="Lipzen A."/>
            <person name="Riley R."/>
            <person name="Andreopoulos W."/>
            <person name="He G."/>
            <person name="Johnson J."/>
            <person name="Nolan M."/>
            <person name="Tritt A."/>
            <person name="Barry K.W."/>
            <person name="Grigoriev I.V."/>
            <person name="Nagy L.G."/>
            <person name="Hibbett D."/>
            <person name="Henrissat B."/>
            <person name="Matheny P.B."/>
            <person name="Labbe J."/>
            <person name="Martin F.M."/>
        </authorList>
    </citation>
    <scope>NUCLEOTIDE SEQUENCE</scope>
    <source>
        <strain evidence="1">HHB10654</strain>
    </source>
</reference>
<name>A0ACB8T613_9AGAM</name>
<keyword evidence="2" id="KW-1185">Reference proteome</keyword>
<evidence type="ECO:0000313" key="2">
    <source>
        <dbReference type="Proteomes" id="UP000814140"/>
    </source>
</evidence>
<reference evidence="1" key="1">
    <citation type="submission" date="2021-03" db="EMBL/GenBank/DDBJ databases">
        <authorList>
            <consortium name="DOE Joint Genome Institute"/>
            <person name="Ahrendt S."/>
            <person name="Looney B.P."/>
            <person name="Miyauchi S."/>
            <person name="Morin E."/>
            <person name="Drula E."/>
            <person name="Courty P.E."/>
            <person name="Chicoki N."/>
            <person name="Fauchery L."/>
            <person name="Kohler A."/>
            <person name="Kuo A."/>
            <person name="Labutti K."/>
            <person name="Pangilinan J."/>
            <person name="Lipzen A."/>
            <person name="Riley R."/>
            <person name="Andreopoulos W."/>
            <person name="He G."/>
            <person name="Johnson J."/>
            <person name="Barry K.W."/>
            <person name="Grigoriev I.V."/>
            <person name="Nagy L."/>
            <person name="Hibbett D."/>
            <person name="Henrissat B."/>
            <person name="Matheny P.B."/>
            <person name="Labbe J."/>
            <person name="Martin F."/>
        </authorList>
    </citation>
    <scope>NUCLEOTIDE SEQUENCE</scope>
    <source>
        <strain evidence="1">HHB10654</strain>
    </source>
</reference>
<accession>A0ACB8T613</accession>
<protein>
    <submittedName>
        <fullName evidence="1">Uncharacterized protein</fullName>
    </submittedName>
</protein>
<dbReference type="Proteomes" id="UP000814140">
    <property type="component" value="Unassembled WGS sequence"/>
</dbReference>
<dbReference type="EMBL" id="MU277202">
    <property type="protein sequence ID" value="KAI0063700.1"/>
    <property type="molecule type" value="Genomic_DNA"/>
</dbReference>
<proteinExistence type="predicted"/>
<organism evidence="1 2">
    <name type="scientific">Artomyces pyxidatus</name>
    <dbReference type="NCBI Taxonomy" id="48021"/>
    <lineage>
        <taxon>Eukaryota</taxon>
        <taxon>Fungi</taxon>
        <taxon>Dikarya</taxon>
        <taxon>Basidiomycota</taxon>
        <taxon>Agaricomycotina</taxon>
        <taxon>Agaricomycetes</taxon>
        <taxon>Russulales</taxon>
        <taxon>Auriscalpiaceae</taxon>
        <taxon>Artomyces</taxon>
    </lineage>
</organism>
<evidence type="ECO:0000313" key="1">
    <source>
        <dbReference type="EMBL" id="KAI0063700.1"/>
    </source>
</evidence>
<gene>
    <name evidence="1" type="ORF">BV25DRAFT_1824272</name>
</gene>
<comment type="caution">
    <text evidence="1">The sequence shown here is derived from an EMBL/GenBank/DDBJ whole genome shotgun (WGS) entry which is preliminary data.</text>
</comment>